<keyword evidence="5" id="KW-1185">Reference proteome</keyword>
<feature type="transmembrane region" description="Helical" evidence="2">
    <location>
        <begin position="156"/>
        <end position="176"/>
    </location>
</feature>
<dbReference type="GO" id="GO:0006508">
    <property type="term" value="P:proteolysis"/>
    <property type="evidence" value="ECO:0007669"/>
    <property type="project" value="UniProtKB-KW"/>
</dbReference>
<keyword evidence="4" id="KW-0378">Hydrolase</keyword>
<dbReference type="Proteomes" id="UP000490980">
    <property type="component" value="Unassembled WGS sequence"/>
</dbReference>
<evidence type="ECO:0000256" key="1">
    <source>
        <dbReference type="SAM" id="MobiDB-lite"/>
    </source>
</evidence>
<dbReference type="Pfam" id="PF02517">
    <property type="entry name" value="Rce1-like"/>
    <property type="match status" value="1"/>
</dbReference>
<dbReference type="GO" id="GO:0004175">
    <property type="term" value="F:endopeptidase activity"/>
    <property type="evidence" value="ECO:0007669"/>
    <property type="project" value="UniProtKB-ARBA"/>
</dbReference>
<feature type="domain" description="CAAX prenyl protease 2/Lysostaphin resistance protein A-like" evidence="3">
    <location>
        <begin position="158"/>
        <end position="248"/>
    </location>
</feature>
<feature type="transmembrane region" description="Helical" evidence="2">
    <location>
        <begin position="69"/>
        <end position="89"/>
    </location>
</feature>
<keyword evidence="4" id="KW-0645">Protease</keyword>
<dbReference type="AlphaFoldDB" id="A0A7X5ZHR7"/>
<feature type="region of interest" description="Disordered" evidence="1">
    <location>
        <begin position="1"/>
        <end position="20"/>
    </location>
</feature>
<reference evidence="4 5" key="1">
    <citation type="submission" date="2020-03" db="EMBL/GenBank/DDBJ databases">
        <authorList>
            <person name="Lai Q."/>
        </authorList>
    </citation>
    <scope>NUCLEOTIDE SEQUENCE [LARGE SCALE GENOMIC DNA]</scope>
    <source>
        <strain evidence="4 5">CCUG 25036</strain>
    </source>
</reference>
<organism evidence="4 5">
    <name type="scientific">Luteibacter anthropi</name>
    <dbReference type="NCBI Taxonomy" id="564369"/>
    <lineage>
        <taxon>Bacteria</taxon>
        <taxon>Pseudomonadati</taxon>
        <taxon>Pseudomonadota</taxon>
        <taxon>Gammaproteobacteria</taxon>
        <taxon>Lysobacterales</taxon>
        <taxon>Rhodanobacteraceae</taxon>
        <taxon>Luteibacter</taxon>
    </lineage>
</organism>
<dbReference type="InterPro" id="IPR052710">
    <property type="entry name" value="CAAX_protease"/>
</dbReference>
<keyword evidence="4" id="KW-0482">Metalloprotease</keyword>
<accession>A0A7X5ZHR7</accession>
<proteinExistence type="predicted"/>
<evidence type="ECO:0000259" key="3">
    <source>
        <dbReference type="Pfam" id="PF02517"/>
    </source>
</evidence>
<keyword evidence="2" id="KW-0472">Membrane</keyword>
<protein>
    <submittedName>
        <fullName evidence="4">CPBP family intramembrane metalloprotease</fullName>
    </submittedName>
</protein>
<gene>
    <name evidence="4" type="ORF">HBF25_05690</name>
</gene>
<evidence type="ECO:0000256" key="2">
    <source>
        <dbReference type="SAM" id="Phobius"/>
    </source>
</evidence>
<feature type="transmembrane region" description="Helical" evidence="2">
    <location>
        <begin position="29"/>
        <end position="49"/>
    </location>
</feature>
<keyword evidence="2" id="KW-1133">Transmembrane helix</keyword>
<comment type="caution">
    <text evidence="4">The sequence shown here is derived from an EMBL/GenBank/DDBJ whole genome shotgun (WGS) entry which is preliminary data.</text>
</comment>
<dbReference type="PANTHER" id="PTHR36435">
    <property type="entry name" value="SLR1288 PROTEIN"/>
    <property type="match status" value="1"/>
</dbReference>
<feature type="transmembrane region" description="Helical" evidence="2">
    <location>
        <begin position="114"/>
        <end position="136"/>
    </location>
</feature>
<dbReference type="InterPro" id="IPR003675">
    <property type="entry name" value="Rce1/LyrA-like_dom"/>
</dbReference>
<keyword evidence="2" id="KW-0812">Transmembrane</keyword>
<evidence type="ECO:0000313" key="5">
    <source>
        <dbReference type="Proteomes" id="UP000490980"/>
    </source>
</evidence>
<dbReference type="GO" id="GO:0080120">
    <property type="term" value="P:CAAX-box protein maturation"/>
    <property type="evidence" value="ECO:0007669"/>
    <property type="project" value="UniProtKB-ARBA"/>
</dbReference>
<dbReference type="RefSeq" id="WP_166946998.1">
    <property type="nucleotide sequence ID" value="NZ_JAARLZ010000003.1"/>
</dbReference>
<dbReference type="EMBL" id="JAARLZ010000003">
    <property type="protein sequence ID" value="NII05885.1"/>
    <property type="molecule type" value="Genomic_DNA"/>
</dbReference>
<name>A0A7X5ZHR7_9GAMM</name>
<dbReference type="GO" id="GO:0008237">
    <property type="term" value="F:metallopeptidase activity"/>
    <property type="evidence" value="ECO:0007669"/>
    <property type="project" value="UniProtKB-KW"/>
</dbReference>
<evidence type="ECO:0000313" key="4">
    <source>
        <dbReference type="EMBL" id="NII05885.1"/>
    </source>
</evidence>
<feature type="transmembrane region" description="Helical" evidence="2">
    <location>
        <begin position="211"/>
        <end position="229"/>
    </location>
</feature>
<dbReference type="PANTHER" id="PTHR36435:SF1">
    <property type="entry name" value="CAAX AMINO TERMINAL PROTEASE FAMILY PROTEIN"/>
    <property type="match status" value="1"/>
</dbReference>
<feature type="transmembrane region" description="Helical" evidence="2">
    <location>
        <begin position="188"/>
        <end position="205"/>
    </location>
</feature>
<sequence>MPHDTVPLDAPTSDLSRPMPARTPGLPETLACILAYFVLQFGFGGIFGMISQLLTRAFPDGVPAYPDRIIVVVMLTLCCAATITVAFLMRRWGAARAEGGAGGLGFTHPQGRHIATATILGLAAPLLGGLLTQFLAGNHEVTQSVADIAGKAHLGMRIALLPVVVLVGPLVEEVLFRGALLSALRTRLGDGWAIALSSLIFGLVHLPDLAWLWYAVPNLVLVGVFCAWLRVRSRSIWPAFVVHAVNNSLATVGWFIR</sequence>